<dbReference type="EMBL" id="JAIQZJ010000002">
    <property type="protein sequence ID" value="MBZ5737707.1"/>
    <property type="molecule type" value="Genomic_DNA"/>
</dbReference>
<evidence type="ECO:0000313" key="6">
    <source>
        <dbReference type="EMBL" id="MBZ5737707.1"/>
    </source>
</evidence>
<dbReference type="SUPFAM" id="SSF46785">
    <property type="entry name" value="Winged helix' DNA-binding domain"/>
    <property type="match status" value="1"/>
</dbReference>
<dbReference type="Gene3D" id="3.40.190.290">
    <property type="match status" value="1"/>
</dbReference>
<comment type="similarity">
    <text evidence="1">Belongs to the LysR transcriptional regulatory family.</text>
</comment>
<organism evidence="6 7">
    <name type="scientific">Nocardioides mangrovi</name>
    <dbReference type="NCBI Taxonomy" id="2874580"/>
    <lineage>
        <taxon>Bacteria</taxon>
        <taxon>Bacillati</taxon>
        <taxon>Actinomycetota</taxon>
        <taxon>Actinomycetes</taxon>
        <taxon>Propionibacteriales</taxon>
        <taxon>Nocardioidaceae</taxon>
        <taxon>Nocardioides</taxon>
    </lineage>
</organism>
<dbReference type="InterPro" id="IPR000847">
    <property type="entry name" value="LysR_HTH_N"/>
</dbReference>
<dbReference type="InterPro" id="IPR036388">
    <property type="entry name" value="WH-like_DNA-bd_sf"/>
</dbReference>
<evidence type="ECO:0000256" key="2">
    <source>
        <dbReference type="ARBA" id="ARBA00023015"/>
    </source>
</evidence>
<dbReference type="PROSITE" id="PS50931">
    <property type="entry name" value="HTH_LYSR"/>
    <property type="match status" value="1"/>
</dbReference>
<proteinExistence type="inferred from homology"/>
<evidence type="ECO:0000313" key="7">
    <source>
        <dbReference type="Proteomes" id="UP000780875"/>
    </source>
</evidence>
<feature type="domain" description="HTH lysR-type" evidence="5">
    <location>
        <begin position="1"/>
        <end position="58"/>
    </location>
</feature>
<dbReference type="CDD" id="cd08434">
    <property type="entry name" value="PBP2_GltC_like"/>
    <property type="match status" value="1"/>
</dbReference>
<keyword evidence="7" id="KW-1185">Reference proteome</keyword>
<dbReference type="Proteomes" id="UP000780875">
    <property type="component" value="Unassembled WGS sequence"/>
</dbReference>
<keyword evidence="2" id="KW-0805">Transcription regulation</keyword>
<dbReference type="InterPro" id="IPR036390">
    <property type="entry name" value="WH_DNA-bd_sf"/>
</dbReference>
<dbReference type="Pfam" id="PF03466">
    <property type="entry name" value="LysR_substrate"/>
    <property type="match status" value="1"/>
</dbReference>
<name>A0ABS7UA12_9ACTN</name>
<comment type="caution">
    <text evidence="6">The sequence shown here is derived from an EMBL/GenBank/DDBJ whole genome shotgun (WGS) entry which is preliminary data.</text>
</comment>
<sequence length="285" mass="30767">MMVRDLEWLVTVAELEHVTDAAAVLGVPQPTLSRAIARVEAELGTRVFERVPTGVRLTPTGELAIAAARDIADRHDQLVDDVATLLDPDAGVVRLAFLDSMAGLLVPRLLRDFHQVAPRVRLVLRQEPSREIVDDLTTGAADLAITTRQDGLGWAPLLDEREVLVVPAGHRLSGRKRVALRELAEEEMVMIPPGFGFRQLTDDLLRTAGITPPISFESQDLATIEGLVAAGLGVAIVPEHLAGASGTVGITLEGASVRRSIGLVWRTDRDLSPAAARFRDFASRP</sequence>
<dbReference type="PRINTS" id="PR00039">
    <property type="entry name" value="HTHLYSR"/>
</dbReference>
<evidence type="ECO:0000256" key="3">
    <source>
        <dbReference type="ARBA" id="ARBA00023125"/>
    </source>
</evidence>
<keyword evidence="4" id="KW-0804">Transcription</keyword>
<evidence type="ECO:0000259" key="5">
    <source>
        <dbReference type="PROSITE" id="PS50931"/>
    </source>
</evidence>
<accession>A0ABS7UA12</accession>
<dbReference type="PANTHER" id="PTHR30346:SF28">
    <property type="entry name" value="HTH-TYPE TRANSCRIPTIONAL REGULATOR CYNR"/>
    <property type="match status" value="1"/>
</dbReference>
<reference evidence="6 7" key="1">
    <citation type="submission" date="2021-09" db="EMBL/GenBank/DDBJ databases">
        <title>Whole genome sequence of Nocardioides sp. GBK3QG-3.</title>
        <authorList>
            <person name="Tuo L."/>
        </authorList>
    </citation>
    <scope>NUCLEOTIDE SEQUENCE [LARGE SCALE GENOMIC DNA]</scope>
    <source>
        <strain evidence="6 7">GBK3QG-3</strain>
    </source>
</reference>
<protein>
    <submittedName>
        <fullName evidence="6">LysR family transcriptional regulator</fullName>
    </submittedName>
</protein>
<dbReference type="InterPro" id="IPR005119">
    <property type="entry name" value="LysR_subst-bd"/>
</dbReference>
<keyword evidence="3" id="KW-0238">DNA-binding</keyword>
<dbReference type="Gene3D" id="1.10.10.10">
    <property type="entry name" value="Winged helix-like DNA-binding domain superfamily/Winged helix DNA-binding domain"/>
    <property type="match status" value="1"/>
</dbReference>
<dbReference type="SUPFAM" id="SSF53850">
    <property type="entry name" value="Periplasmic binding protein-like II"/>
    <property type="match status" value="1"/>
</dbReference>
<dbReference type="RefSeq" id="WP_224122083.1">
    <property type="nucleotide sequence ID" value="NZ_JAIQZJ010000002.1"/>
</dbReference>
<dbReference type="Pfam" id="PF00126">
    <property type="entry name" value="HTH_1"/>
    <property type="match status" value="1"/>
</dbReference>
<evidence type="ECO:0000256" key="4">
    <source>
        <dbReference type="ARBA" id="ARBA00023163"/>
    </source>
</evidence>
<gene>
    <name evidence="6" type="ORF">K8U61_05995</name>
</gene>
<evidence type="ECO:0000256" key="1">
    <source>
        <dbReference type="ARBA" id="ARBA00009437"/>
    </source>
</evidence>
<dbReference type="PANTHER" id="PTHR30346">
    <property type="entry name" value="TRANSCRIPTIONAL DUAL REGULATOR HCAR-RELATED"/>
    <property type="match status" value="1"/>
</dbReference>